<dbReference type="EMBL" id="LWAE01000001">
    <property type="protein sequence ID" value="KZL93154.1"/>
    <property type="molecule type" value="Genomic_DNA"/>
</dbReference>
<proteinExistence type="predicted"/>
<gene>
    <name evidence="2" type="ORF">CLMAG_01760</name>
</gene>
<accession>A0A162TWX7</accession>
<evidence type="ECO:0000313" key="2">
    <source>
        <dbReference type="EMBL" id="KZL93154.1"/>
    </source>
</evidence>
<dbReference type="RefSeq" id="WP_066616604.1">
    <property type="nucleotide sequence ID" value="NZ_FQXL01000062.1"/>
</dbReference>
<comment type="caution">
    <text evidence="2">The sequence shown here is derived from an EMBL/GenBank/DDBJ whole genome shotgun (WGS) entry which is preliminary data.</text>
</comment>
<dbReference type="PANTHER" id="PTHR34547:SF1">
    <property type="entry name" value="YACP-LIKE NYN DOMAIN PROTEIN"/>
    <property type="match status" value="1"/>
</dbReference>
<feature type="coiled-coil region" evidence="1">
    <location>
        <begin position="134"/>
        <end position="161"/>
    </location>
</feature>
<name>A0A162TWX7_9CLOT</name>
<evidence type="ECO:0000256" key="1">
    <source>
        <dbReference type="SAM" id="Coils"/>
    </source>
</evidence>
<protein>
    <submittedName>
        <fullName evidence="2">YacP-like NYN domain protein</fullName>
    </submittedName>
</protein>
<dbReference type="AlphaFoldDB" id="A0A162TWX7"/>
<evidence type="ECO:0000313" key="3">
    <source>
        <dbReference type="Proteomes" id="UP000076603"/>
    </source>
</evidence>
<dbReference type="OrthoDB" id="9792160at2"/>
<dbReference type="CDD" id="cd10912">
    <property type="entry name" value="PIN_YacP-like"/>
    <property type="match status" value="1"/>
</dbReference>
<sequence length="170" mass="20040">MKKIFVDGYNVISYWPELKNIKEYSFEAARQQLIEILSNYASYNGYKIFIVFDAHMVCGSIEKREKISDNIIVIFTKEGETADNFIEKEVNRIGRRSEVCVVTSDSLEQQIVFQRGAVRMSSIEFYHEIKAVELKIKNKIAKKYSQKRETLEDRIEQNILEKLEKIRRSK</sequence>
<reference evidence="2 3" key="1">
    <citation type="submission" date="2016-04" db="EMBL/GenBank/DDBJ databases">
        <title>Genome sequence of Clostridium magnum DSM 2767.</title>
        <authorList>
            <person name="Poehlein A."/>
            <person name="Uhlig R."/>
            <person name="Fischer R."/>
            <person name="Bahl H."/>
            <person name="Daniel R."/>
        </authorList>
    </citation>
    <scope>NUCLEOTIDE SEQUENCE [LARGE SCALE GENOMIC DNA]</scope>
    <source>
        <strain evidence="2 3">DSM 2767</strain>
    </source>
</reference>
<dbReference type="Proteomes" id="UP000076603">
    <property type="component" value="Unassembled WGS sequence"/>
</dbReference>
<dbReference type="Pfam" id="PF05991">
    <property type="entry name" value="NYN_YacP"/>
    <property type="match status" value="1"/>
</dbReference>
<dbReference type="PATRIC" id="fig|1121326.3.peg.152"/>
<keyword evidence="1" id="KW-0175">Coiled coil</keyword>
<organism evidence="2 3">
    <name type="scientific">Clostridium magnum DSM 2767</name>
    <dbReference type="NCBI Taxonomy" id="1121326"/>
    <lineage>
        <taxon>Bacteria</taxon>
        <taxon>Bacillati</taxon>
        <taxon>Bacillota</taxon>
        <taxon>Clostridia</taxon>
        <taxon>Eubacteriales</taxon>
        <taxon>Clostridiaceae</taxon>
        <taxon>Clostridium</taxon>
    </lineage>
</organism>
<dbReference type="InterPro" id="IPR010298">
    <property type="entry name" value="YacP-like"/>
</dbReference>
<dbReference type="PANTHER" id="PTHR34547">
    <property type="entry name" value="YACP-LIKE NYN DOMAIN PROTEIN"/>
    <property type="match status" value="1"/>
</dbReference>
<keyword evidence="3" id="KW-1185">Reference proteome</keyword>
<dbReference type="STRING" id="1121326.CLMAG_01760"/>